<sequence>MEKKPKKTEFTRPFKLSHQLLAITSISFESKTIIGHVELMLQPRKSDVKVIKINTKQARINRVGINGYETSFQNEDPSCDLTQRDPKSRNLEYLSQCHLAVMDSLDADSGYNGELSIRIPSEVMRLIKDNKPISVTIFFSIENPKGGIHFIVPEGNGTMAERAAHLFTYGHENSARLWFPCVDTYSEPCTWKLEYTVDESMTAVSCGDLVETVYTTDKKRKTFHYILSIPTAAPNICLAVGPFEILVDPHMHEVTHFCLPQLMPVLEHTTQTTHEIIEFFEEVLSFRFPYSCYKQVFVDETYQEVLPYASVSLFNTNLLFSKIVLDQTPITRKVMGKAIAEQFFGCFMSRETWKDYWVPAGISGYLYGLWLRSVFGNSEYRHWIASETEKLCQYETREGPLALHHDSKDSSFSRHFPHQHPHTVSLMHYEMMQTKAHLIMRQIENRIGPQLLLQAFNKLLSLANTSAQQKVPSSTWSTMLLSQAGFLKSTYSVSGKDISNLFDQWVNKGGVICFNGKFVFNRKRNAVELDVRQDTTNKGTQKYVGPLTVRVQELDGSFKHTIQIEENTIRHDLPCHSKSRRNKRKKIPLLNGEEADIDLNVMDPDSPVLWIRIDPDVNIPRLIHFEQPDYMWQYQVKFERDVVGQLEAIKALEVYPTAATRTALNDIVENKQFYYKVREEACLCLAKIANAMLSNWTGPPAMFNIFTRFFCCDTSPPIIRMNDFANFQQYFIQKKIPIAMSLLKNANNMCPKEVVHFLLDLIKFNDNSKNQYLDNYYRAVLVDSLSNTITPATNVSSEHKFIADLMPMDIRAIVDEVTRCLNLEKHLPSYKYTVTVSCLRAIRNLQKNGHLPPDANLFKSYALSGFFYDVRLTAVECLVDLIKATASVDELNWLLDLASEEPIAEIKRGILHALVRNPPFVKGSNSPVNNAELVERLWRYISQDSFYDSRLRCMAIDLYHKLFGKSRPMCLPAPKYGVVVNLKERKTQINPNAIKRSASAIYQDFDSVAAPVKLKKPASMPVVTSHSDEQSSKIKMKIKFGTQSQSNSTLDTDDVMAAESLISLSHGDLPSRPSTPGSMQESTSWQSPPSALTSEFSIASVSEGKPKQEYIQMPQPLVAAKEKKKKRKHKHKHKHKHRGDSDWSSPATPASAVNSPFFSNAVIPEQMSSQKGENEGHLTRLRLLQAAGEFDTESIQYINLGHQGIQSIESISECKNIIRLNLSFNRITFLNPLKELKTITFLNLSSNHITNLDPLSTLETLEELNVAGNMIGSCDRLRCLTGIVNLQKLRLQDRINNLTNPVCHNESYHSTTLSLLSQLLVLDGERVKGRGSELYKMCTELDKQLQSGRTFGPVAERPSPEPWLKKDYFSFDEKEAKVDNAIKGFEKVLSDCKKLDQIVASKINELSSAQ</sequence>
<dbReference type="SUPFAM" id="SSF52058">
    <property type="entry name" value="L domain-like"/>
    <property type="match status" value="1"/>
</dbReference>
<keyword evidence="4" id="KW-0805">Transcription regulation</keyword>
<dbReference type="Gene3D" id="2.60.40.1730">
    <property type="entry name" value="tricorn interacting facor f3 domain"/>
    <property type="match status" value="1"/>
</dbReference>
<dbReference type="SUPFAM" id="SSF55486">
    <property type="entry name" value="Metalloproteases ('zincins'), catalytic domain"/>
    <property type="match status" value="1"/>
</dbReference>
<evidence type="ECO:0000256" key="6">
    <source>
        <dbReference type="ARBA" id="ARBA00023242"/>
    </source>
</evidence>
<dbReference type="SUPFAM" id="SSF48371">
    <property type="entry name" value="ARM repeat"/>
    <property type="match status" value="1"/>
</dbReference>
<keyword evidence="13" id="KW-1185">Reference proteome</keyword>
<dbReference type="PROSITE" id="PS51450">
    <property type="entry name" value="LRR"/>
    <property type="match status" value="2"/>
</dbReference>
<feature type="domain" description="Transcription initiation factor TFIID subunit 2 Ig-like" evidence="10">
    <location>
        <begin position="510"/>
        <end position="628"/>
    </location>
</feature>
<accession>A0ABP0FER6</accession>
<keyword evidence="5" id="KW-0804">Transcription</keyword>
<evidence type="ECO:0000256" key="5">
    <source>
        <dbReference type="ARBA" id="ARBA00023163"/>
    </source>
</evidence>
<evidence type="ECO:0000259" key="10">
    <source>
        <dbReference type="Pfam" id="PF25316"/>
    </source>
</evidence>
<dbReference type="SUPFAM" id="SSF63737">
    <property type="entry name" value="Leukotriene A4 hydrolase N-terminal domain"/>
    <property type="match status" value="1"/>
</dbReference>
<feature type="compositionally biased region" description="Polar residues" evidence="8">
    <location>
        <begin position="1072"/>
        <end position="1093"/>
    </location>
</feature>
<dbReference type="Proteomes" id="UP001642483">
    <property type="component" value="Unassembled WGS sequence"/>
</dbReference>
<dbReference type="InterPro" id="IPR057991">
    <property type="entry name" value="TPR_TAF2_C"/>
</dbReference>
<evidence type="ECO:0000259" key="11">
    <source>
        <dbReference type="Pfam" id="PF25577"/>
    </source>
</evidence>
<dbReference type="Pfam" id="PF25577">
    <property type="entry name" value="TPR_TAF2_C"/>
    <property type="match status" value="1"/>
</dbReference>
<dbReference type="Gene3D" id="3.80.10.10">
    <property type="entry name" value="Ribonuclease Inhibitor"/>
    <property type="match status" value="1"/>
</dbReference>
<evidence type="ECO:0000313" key="12">
    <source>
        <dbReference type="EMBL" id="CAK8678170.1"/>
    </source>
</evidence>
<evidence type="ECO:0000313" key="13">
    <source>
        <dbReference type="Proteomes" id="UP001642483"/>
    </source>
</evidence>
<keyword evidence="6" id="KW-0539">Nucleus</keyword>
<dbReference type="CDD" id="cd09839">
    <property type="entry name" value="M1_like_TAF2"/>
    <property type="match status" value="1"/>
</dbReference>
<protein>
    <recommendedName>
        <fullName evidence="3">Transcription initiation factor TFIID subunit 2</fullName>
    </recommendedName>
    <alternativeName>
        <fullName evidence="7">Transcription initiation factor TFIID 150 kDa subunit</fullName>
    </alternativeName>
</protein>
<comment type="caution">
    <text evidence="12">The sequence shown here is derived from an EMBL/GenBank/DDBJ whole genome shotgun (WGS) entry which is preliminary data.</text>
</comment>
<dbReference type="InterPro" id="IPR042097">
    <property type="entry name" value="Aminopeptidase_N-like_N_sf"/>
</dbReference>
<dbReference type="InterPro" id="IPR032675">
    <property type="entry name" value="LRR_dom_sf"/>
</dbReference>
<feature type="domain" description="Transcription initiation factor TFIID subunit 2 TPR repeats" evidence="11">
    <location>
        <begin position="629"/>
        <end position="989"/>
    </location>
</feature>
<dbReference type="InterPro" id="IPR037813">
    <property type="entry name" value="TAF2"/>
</dbReference>
<evidence type="ECO:0000256" key="7">
    <source>
        <dbReference type="ARBA" id="ARBA00033345"/>
    </source>
</evidence>
<dbReference type="InterPro" id="IPR014782">
    <property type="entry name" value="Peptidase_M1_dom"/>
</dbReference>
<reference evidence="12 13" key="1">
    <citation type="submission" date="2024-02" db="EMBL/GenBank/DDBJ databases">
        <authorList>
            <person name="Daric V."/>
            <person name="Darras S."/>
        </authorList>
    </citation>
    <scope>NUCLEOTIDE SEQUENCE [LARGE SCALE GENOMIC DNA]</scope>
</reference>
<evidence type="ECO:0000256" key="2">
    <source>
        <dbReference type="ARBA" id="ARBA00010937"/>
    </source>
</evidence>
<dbReference type="InterPro" id="IPR016024">
    <property type="entry name" value="ARM-type_fold"/>
</dbReference>
<dbReference type="EMBL" id="CAWYQH010000046">
    <property type="protein sequence ID" value="CAK8678170.1"/>
    <property type="molecule type" value="Genomic_DNA"/>
</dbReference>
<evidence type="ECO:0000256" key="1">
    <source>
        <dbReference type="ARBA" id="ARBA00004123"/>
    </source>
</evidence>
<dbReference type="Pfam" id="PF01433">
    <property type="entry name" value="Peptidase_M1"/>
    <property type="match status" value="1"/>
</dbReference>
<dbReference type="InterPro" id="IPR001611">
    <property type="entry name" value="Leu-rich_rpt"/>
</dbReference>
<dbReference type="Pfam" id="PF25316">
    <property type="entry name" value="TAF2_3rd"/>
    <property type="match status" value="1"/>
</dbReference>
<evidence type="ECO:0000259" key="9">
    <source>
        <dbReference type="Pfam" id="PF01433"/>
    </source>
</evidence>
<feature type="region of interest" description="Disordered" evidence="8">
    <location>
        <begin position="1120"/>
        <end position="1150"/>
    </location>
</feature>
<gene>
    <name evidence="12" type="ORF">CVLEPA_LOCUS8114</name>
</gene>
<dbReference type="Gene3D" id="1.10.390.10">
    <property type="entry name" value="Neutral Protease Domain 2"/>
    <property type="match status" value="1"/>
</dbReference>
<comment type="subcellular location">
    <subcellularLocation>
        <location evidence="1">Nucleus</location>
    </subcellularLocation>
</comment>
<organism evidence="12 13">
    <name type="scientific">Clavelina lepadiformis</name>
    <name type="common">Light-bulb sea squirt</name>
    <name type="synonym">Ascidia lepadiformis</name>
    <dbReference type="NCBI Taxonomy" id="159417"/>
    <lineage>
        <taxon>Eukaryota</taxon>
        <taxon>Metazoa</taxon>
        <taxon>Chordata</taxon>
        <taxon>Tunicata</taxon>
        <taxon>Ascidiacea</taxon>
        <taxon>Aplousobranchia</taxon>
        <taxon>Clavelinidae</taxon>
        <taxon>Clavelina</taxon>
    </lineage>
</organism>
<dbReference type="InterPro" id="IPR057345">
    <property type="entry name" value="Ig-like_TAF2"/>
</dbReference>
<dbReference type="PANTHER" id="PTHR15137:SF9">
    <property type="entry name" value="TRANSCRIPTION INITIATION FACTOR TFIID SUBUNIT 2"/>
    <property type="match status" value="1"/>
</dbReference>
<feature type="region of interest" description="Disordered" evidence="8">
    <location>
        <begin position="1065"/>
        <end position="1093"/>
    </location>
</feature>
<name>A0ABP0FER6_CLALP</name>
<feature type="domain" description="Peptidase M1 membrane alanine aminopeptidase" evidence="9">
    <location>
        <begin position="271"/>
        <end position="505"/>
    </location>
</feature>
<evidence type="ECO:0000256" key="8">
    <source>
        <dbReference type="SAM" id="MobiDB-lite"/>
    </source>
</evidence>
<dbReference type="InterPro" id="IPR027268">
    <property type="entry name" value="Peptidase_M4/M1_CTD_sf"/>
</dbReference>
<evidence type="ECO:0000256" key="3">
    <source>
        <dbReference type="ARBA" id="ARBA00017363"/>
    </source>
</evidence>
<feature type="compositionally biased region" description="Basic residues" evidence="8">
    <location>
        <begin position="1122"/>
        <end position="1138"/>
    </location>
</feature>
<comment type="similarity">
    <text evidence="2">Belongs to the TAF2 family.</text>
</comment>
<proteinExistence type="inferred from homology"/>
<evidence type="ECO:0000256" key="4">
    <source>
        <dbReference type="ARBA" id="ARBA00023015"/>
    </source>
</evidence>
<dbReference type="PANTHER" id="PTHR15137">
    <property type="entry name" value="TRANSCRIPTION INITIATION FACTOR TFIID"/>
    <property type="match status" value="1"/>
</dbReference>